<dbReference type="OrthoDB" id="3259198at2759"/>
<dbReference type="PANTHER" id="PTHR47501:SF5">
    <property type="entry name" value="HAT C-TERMINAL DIMERISATION DOMAIN-CONTAINING PROTEIN"/>
    <property type="match status" value="1"/>
</dbReference>
<organism evidence="1 2">
    <name type="scientific">Austropuccinia psidii MF-1</name>
    <dbReference type="NCBI Taxonomy" id="1389203"/>
    <lineage>
        <taxon>Eukaryota</taxon>
        <taxon>Fungi</taxon>
        <taxon>Dikarya</taxon>
        <taxon>Basidiomycota</taxon>
        <taxon>Pucciniomycotina</taxon>
        <taxon>Pucciniomycetes</taxon>
        <taxon>Pucciniales</taxon>
        <taxon>Sphaerophragmiaceae</taxon>
        <taxon>Austropuccinia</taxon>
    </lineage>
</organism>
<evidence type="ECO:0000313" key="1">
    <source>
        <dbReference type="EMBL" id="MBW0521994.1"/>
    </source>
</evidence>
<comment type="caution">
    <text evidence="1">The sequence shown here is derived from an EMBL/GenBank/DDBJ whole genome shotgun (WGS) entry which is preliminary data.</text>
</comment>
<name>A0A9Q3I0U2_9BASI</name>
<accession>A0A9Q3I0U2</accession>
<proteinExistence type="predicted"/>
<protein>
    <submittedName>
        <fullName evidence="1">Uncharacterized protein</fullName>
    </submittedName>
</protein>
<keyword evidence="2" id="KW-1185">Reference proteome</keyword>
<dbReference type="AlphaFoldDB" id="A0A9Q3I0U2"/>
<reference evidence="1" key="1">
    <citation type="submission" date="2021-03" db="EMBL/GenBank/DDBJ databases">
        <title>Draft genome sequence of rust myrtle Austropuccinia psidii MF-1, a brazilian biotype.</title>
        <authorList>
            <person name="Quecine M.C."/>
            <person name="Pachon D.M.R."/>
            <person name="Bonatelli M.L."/>
            <person name="Correr F.H."/>
            <person name="Franceschini L.M."/>
            <person name="Leite T.F."/>
            <person name="Margarido G.R.A."/>
            <person name="Almeida C.A."/>
            <person name="Ferrarezi J.A."/>
            <person name="Labate C.A."/>
        </authorList>
    </citation>
    <scope>NUCLEOTIDE SEQUENCE</scope>
    <source>
        <strain evidence="1">MF-1</strain>
    </source>
</reference>
<gene>
    <name evidence="1" type="ORF">O181_061709</name>
</gene>
<sequence>MDLHFQAKNLVQDIYKAAVQAESLVDMISLGNDSQTSDQYDPDEDDYMKAASGSFSDGNLLVTAPSKTIKQRRICSNVYGYFEKTSPNGEWLEDCQMFCYMYEFNHCSVTIAIIGWNTSNINKHRAKCAGWFTAWEGKSPVLIYPNLGAKLAAEEQETLHKSLVEGIVAIQLSFSLYFKHKQKLIKEIARFPDDTYITVAIDCWTTKDQSQYYIAMVGQWIDPVRFLFCNSLLAFETLNGAHTGQALAWSVWESLSQQGLVHQLYSITGDNASNNSAMINALKCKF</sequence>
<dbReference type="PANTHER" id="PTHR47501">
    <property type="entry name" value="TRANSPOSASE-RELATED"/>
    <property type="match status" value="1"/>
</dbReference>
<evidence type="ECO:0000313" key="2">
    <source>
        <dbReference type="Proteomes" id="UP000765509"/>
    </source>
</evidence>
<dbReference type="EMBL" id="AVOT02029239">
    <property type="protein sequence ID" value="MBW0521994.1"/>
    <property type="molecule type" value="Genomic_DNA"/>
</dbReference>
<dbReference type="Proteomes" id="UP000765509">
    <property type="component" value="Unassembled WGS sequence"/>
</dbReference>